<dbReference type="KEGG" id="pbh:AAW51_3973"/>
<gene>
    <name evidence="1" type="ORF">AAW51_3973</name>
</gene>
<keyword evidence="1" id="KW-0413">Isomerase</keyword>
<reference evidence="1 2" key="1">
    <citation type="submission" date="2015-05" db="EMBL/GenBank/DDBJ databases">
        <authorList>
            <person name="Tang B."/>
            <person name="Yu Y."/>
        </authorList>
    </citation>
    <scope>NUCLEOTIDE SEQUENCE [LARGE SCALE GENOMIC DNA]</scope>
    <source>
        <strain evidence="1 2">DSM 7029</strain>
    </source>
</reference>
<evidence type="ECO:0000313" key="1">
    <source>
        <dbReference type="EMBL" id="AKJ30664.1"/>
    </source>
</evidence>
<dbReference type="RefSeq" id="WP_047195982.1">
    <property type="nucleotide sequence ID" value="NZ_CP011371.1"/>
</dbReference>
<sequence>MNFIDNVPSTQNEAWGFIGTMREHAPAAWPIAMRGIAKATGEPMESVRAFLDSGSGRHFADNVLNQLHAGEPLPQAIQKAIDRWMTWRIGTKTSKYHGIPRGLPYLTGFVIAAAMHEALV</sequence>
<organism evidence="1 2">
    <name type="scientific">Caldimonas brevitalea</name>
    <dbReference type="NCBI Taxonomy" id="413882"/>
    <lineage>
        <taxon>Bacteria</taxon>
        <taxon>Pseudomonadati</taxon>
        <taxon>Pseudomonadota</taxon>
        <taxon>Betaproteobacteria</taxon>
        <taxon>Burkholderiales</taxon>
        <taxon>Sphaerotilaceae</taxon>
        <taxon>Caldimonas</taxon>
    </lineage>
</organism>
<dbReference type="STRING" id="413882.AAW51_3973"/>
<keyword evidence="2" id="KW-1185">Reference proteome</keyword>
<proteinExistence type="predicted"/>
<name>A0A0G3BMJ2_9BURK</name>
<dbReference type="OrthoDB" id="6057621at2"/>
<accession>A0A0G3BMJ2</accession>
<evidence type="ECO:0000313" key="2">
    <source>
        <dbReference type="Proteomes" id="UP000035352"/>
    </source>
</evidence>
<dbReference type="EMBL" id="CP011371">
    <property type="protein sequence ID" value="AKJ30664.1"/>
    <property type="molecule type" value="Genomic_DNA"/>
</dbReference>
<dbReference type="Proteomes" id="UP000035352">
    <property type="component" value="Chromosome"/>
</dbReference>
<dbReference type="GO" id="GO:0016853">
    <property type="term" value="F:isomerase activity"/>
    <property type="evidence" value="ECO:0007669"/>
    <property type="project" value="UniProtKB-KW"/>
</dbReference>
<protein>
    <submittedName>
        <fullName evidence="1">Topoisomerase IA</fullName>
    </submittedName>
</protein>
<dbReference type="AlphaFoldDB" id="A0A0G3BMJ2"/>